<dbReference type="RefSeq" id="WP_167974993.1">
    <property type="nucleotide sequence ID" value="NZ_JAAVJD010000453.1"/>
</dbReference>
<comment type="caution">
    <text evidence="3">The sequence shown here is derived from an EMBL/GenBank/DDBJ whole genome shotgun (WGS) entry which is preliminary data.</text>
</comment>
<dbReference type="EMBL" id="JAAVJD010000453">
    <property type="protein sequence ID" value="NJQ08824.1"/>
    <property type="molecule type" value="Genomic_DNA"/>
</dbReference>
<gene>
    <name evidence="3" type="ORF">HCN56_25470</name>
</gene>
<name>A0A7X6D608_9ACTN</name>
<feature type="region of interest" description="Disordered" evidence="1">
    <location>
        <begin position="40"/>
        <end position="70"/>
    </location>
</feature>
<evidence type="ECO:0000256" key="1">
    <source>
        <dbReference type="SAM" id="MobiDB-lite"/>
    </source>
</evidence>
<keyword evidence="2" id="KW-1133">Transmembrane helix</keyword>
<feature type="compositionally biased region" description="Basic and acidic residues" evidence="1">
    <location>
        <begin position="358"/>
        <end position="373"/>
    </location>
</feature>
<sequence length="433" mass="43464">MTAGRSDPPGGAAGEVPDHGDDEFRATVFDESFVRAASLQEHSAAQRLEPGTFPVHPRDPDPRPDGRSGRLLPRNGLAVAAVLVTAVLIAVFLGNSGLQPAVHRSPDIVPAGSLLPLAPQGAVPAAAPEDPYAGSVADGFGTELVLPEASAVGEWDRDQVIDALVLARRYVTASSLTPDVLVGGAVAPVRALLTPFQQHRLDRALRTGPGPVRASTFLVRFEPGTVGLAEDGTRVEGAFAVEQAQGRLSVSARHRFAYALVPADDPLADPSLFLLHREVVLSFGEEELAAGQVALESTTATAGPLDCADPADAPALRPLLAGQRPAAARHRGAGDGAAEIPGVPPATAGSADSSPVDGSEHGEGGPGGDEHGEGGPTAGAEPTADPDAAAGREPAATSVAGEPADGEAAPGGNGPVGRTGAGPGLDPLGLPAA</sequence>
<evidence type="ECO:0000313" key="3">
    <source>
        <dbReference type="EMBL" id="NJQ08824.1"/>
    </source>
</evidence>
<accession>A0A7X6D608</accession>
<feature type="non-terminal residue" evidence="3">
    <location>
        <position position="433"/>
    </location>
</feature>
<protein>
    <submittedName>
        <fullName evidence="3">Uncharacterized protein</fullName>
    </submittedName>
</protein>
<evidence type="ECO:0000256" key="2">
    <source>
        <dbReference type="SAM" id="Phobius"/>
    </source>
</evidence>
<organism evidence="3 4">
    <name type="scientific">Streptomyces lonarensis</name>
    <dbReference type="NCBI Taxonomy" id="700599"/>
    <lineage>
        <taxon>Bacteria</taxon>
        <taxon>Bacillati</taxon>
        <taxon>Actinomycetota</taxon>
        <taxon>Actinomycetes</taxon>
        <taxon>Kitasatosporales</taxon>
        <taxon>Streptomycetaceae</taxon>
        <taxon>Streptomyces</taxon>
    </lineage>
</organism>
<keyword evidence="2" id="KW-0812">Transmembrane</keyword>
<feature type="compositionally biased region" description="Low complexity" evidence="1">
    <location>
        <begin position="424"/>
        <end position="433"/>
    </location>
</feature>
<proteinExistence type="predicted"/>
<feature type="region of interest" description="Disordered" evidence="1">
    <location>
        <begin position="1"/>
        <end position="23"/>
    </location>
</feature>
<keyword evidence="2" id="KW-0472">Membrane</keyword>
<dbReference type="AlphaFoldDB" id="A0A7X6D608"/>
<dbReference type="Proteomes" id="UP000578686">
    <property type="component" value="Unassembled WGS sequence"/>
</dbReference>
<reference evidence="3 4" key="1">
    <citation type="submission" date="2020-03" db="EMBL/GenBank/DDBJ databases">
        <title>Draft genome of Streptomyces sp. ventii, isolated from the Axial Seamount in the Pacific Ocean, and resequencing of the two type strains Streptomyces lonarensis strain NCL 716 and Streptomyces bohaiensis strain 11A07.</title>
        <authorList>
            <person name="Loughran R.M."/>
            <person name="Pfannmuller K.M."/>
            <person name="Wasson B.J."/>
            <person name="Deadmond M.C."/>
            <person name="Paddock B.E."/>
            <person name="Koyack M.J."/>
            <person name="Gallegos D.A."/>
            <person name="Mitchell E.A."/>
            <person name="Ushijima B."/>
            <person name="Saw J.H."/>
            <person name="Mcphail K.L."/>
            <person name="Videau P."/>
        </authorList>
    </citation>
    <scope>NUCLEOTIDE SEQUENCE [LARGE SCALE GENOMIC DNA]</scope>
    <source>
        <strain evidence="3 4">NCL716</strain>
    </source>
</reference>
<keyword evidence="4" id="KW-1185">Reference proteome</keyword>
<feature type="transmembrane region" description="Helical" evidence="2">
    <location>
        <begin position="77"/>
        <end position="98"/>
    </location>
</feature>
<feature type="compositionally biased region" description="Basic and acidic residues" evidence="1">
    <location>
        <begin position="56"/>
        <end position="68"/>
    </location>
</feature>
<feature type="compositionally biased region" description="Gly residues" evidence="1">
    <location>
        <begin position="409"/>
        <end position="423"/>
    </location>
</feature>
<feature type="region of interest" description="Disordered" evidence="1">
    <location>
        <begin position="323"/>
        <end position="433"/>
    </location>
</feature>
<evidence type="ECO:0000313" key="4">
    <source>
        <dbReference type="Proteomes" id="UP000578686"/>
    </source>
</evidence>